<keyword evidence="1" id="KW-0808">Transferase</keyword>
<dbReference type="InterPro" id="IPR050482">
    <property type="entry name" value="Sensor_HK_TwoCompSys"/>
</dbReference>
<keyword evidence="5" id="KW-0812">Transmembrane</keyword>
<evidence type="ECO:0000256" key="3">
    <source>
        <dbReference type="ARBA" id="ARBA00023012"/>
    </source>
</evidence>
<feature type="domain" description="Histidine kinase" evidence="6">
    <location>
        <begin position="299"/>
        <end position="385"/>
    </location>
</feature>
<evidence type="ECO:0000313" key="7">
    <source>
        <dbReference type="EMBL" id="MBD8528026.1"/>
    </source>
</evidence>
<sequence length="394" mass="43507">MSNALIRPDSNERLHQVEQALDTHWFARPSFVLIYLFFVFFPLLFSPRADGLAWGLSLLACVLFILLFRFSTQARPENAVRGLPSALPALLSAGIGYALIPFNPGGNTFLIYAVAMLGQTQPIRRAVLGALLLLGLMSLQFLWVMPTLAIAGGYSLMVCIISAMVLLGVYFAQLQERQVAELKRSRDEVQRLAQSAERERIARDLHDLLGHSLSLIALKSELAGKLIERDPQAARQQIGEIEQVTRQALKQVREAVTGYRSDGLAAEVAQARINLLDADIRLEQHLIPLPIKPEVESTLTMVLREAVTNVLRHAEARSLEIELKIRQGQLCLSIRDDGRGITAKQTEGNGLRGIRERLRAIGGRLSIDSSPGHGTRLDIAIAQNWQLPAPEGGQ</sequence>
<keyword evidence="5" id="KW-0472">Membrane</keyword>
<keyword evidence="8" id="KW-1185">Reference proteome</keyword>
<feature type="transmembrane region" description="Helical" evidence="5">
    <location>
        <begin position="25"/>
        <end position="45"/>
    </location>
</feature>
<feature type="transmembrane region" description="Helical" evidence="5">
    <location>
        <begin position="126"/>
        <end position="145"/>
    </location>
</feature>
<dbReference type="GO" id="GO:0046983">
    <property type="term" value="F:protein dimerization activity"/>
    <property type="evidence" value="ECO:0007669"/>
    <property type="project" value="InterPro"/>
</dbReference>
<dbReference type="InterPro" id="IPR003594">
    <property type="entry name" value="HATPase_dom"/>
</dbReference>
<evidence type="ECO:0000313" key="8">
    <source>
        <dbReference type="Proteomes" id="UP000613768"/>
    </source>
</evidence>
<dbReference type="AlphaFoldDB" id="A0AAW3ZVG0"/>
<dbReference type="InterPro" id="IPR011712">
    <property type="entry name" value="Sig_transdc_His_kin_sub3_dim/P"/>
</dbReference>
<dbReference type="Proteomes" id="UP000613768">
    <property type="component" value="Unassembled WGS sequence"/>
</dbReference>
<keyword evidence="3" id="KW-0902">Two-component regulatory system</keyword>
<dbReference type="SUPFAM" id="SSF55874">
    <property type="entry name" value="ATPase domain of HSP90 chaperone/DNA topoisomerase II/histidine kinase"/>
    <property type="match status" value="1"/>
</dbReference>
<dbReference type="CDD" id="cd16917">
    <property type="entry name" value="HATPase_UhpB-NarQ-NarX-like"/>
    <property type="match status" value="1"/>
</dbReference>
<dbReference type="Gene3D" id="1.20.5.1930">
    <property type="match status" value="1"/>
</dbReference>
<keyword evidence="2 7" id="KW-0418">Kinase</keyword>
<evidence type="ECO:0000256" key="1">
    <source>
        <dbReference type="ARBA" id="ARBA00022679"/>
    </source>
</evidence>
<dbReference type="PANTHER" id="PTHR24421">
    <property type="entry name" value="NITRATE/NITRITE SENSOR PROTEIN NARX-RELATED"/>
    <property type="match status" value="1"/>
</dbReference>
<dbReference type="PANTHER" id="PTHR24421:SF63">
    <property type="entry name" value="SENSOR HISTIDINE KINASE DESK"/>
    <property type="match status" value="1"/>
</dbReference>
<proteinExistence type="predicted"/>
<accession>A0AAW3ZVG0</accession>
<reference evidence="7 8" key="1">
    <citation type="submission" date="2020-09" db="EMBL/GenBank/DDBJ databases">
        <title>Pseudoxanthomonas sp. CAU 1598 isolated from sand of Yaerae Beach.</title>
        <authorList>
            <person name="Kim W."/>
        </authorList>
    </citation>
    <scope>NUCLEOTIDE SEQUENCE [LARGE SCALE GENOMIC DNA]</scope>
    <source>
        <strain evidence="7 8">CAU 1598</strain>
    </source>
</reference>
<dbReference type="Pfam" id="PF07730">
    <property type="entry name" value="HisKA_3"/>
    <property type="match status" value="1"/>
</dbReference>
<evidence type="ECO:0000256" key="5">
    <source>
        <dbReference type="SAM" id="Phobius"/>
    </source>
</evidence>
<feature type="transmembrane region" description="Helical" evidence="5">
    <location>
        <begin position="151"/>
        <end position="172"/>
    </location>
</feature>
<feature type="transmembrane region" description="Helical" evidence="5">
    <location>
        <begin position="52"/>
        <end position="70"/>
    </location>
</feature>
<dbReference type="EMBL" id="JACYTR010000077">
    <property type="protein sequence ID" value="MBD8528026.1"/>
    <property type="molecule type" value="Genomic_DNA"/>
</dbReference>
<dbReference type="GO" id="GO:0000155">
    <property type="term" value="F:phosphorelay sensor kinase activity"/>
    <property type="evidence" value="ECO:0007669"/>
    <property type="project" value="InterPro"/>
</dbReference>
<protein>
    <submittedName>
        <fullName evidence="7">Sensor histidine kinase</fullName>
    </submittedName>
</protein>
<keyword evidence="4" id="KW-0175">Coiled coil</keyword>
<organism evidence="7 8">
    <name type="scientific">Pseudomarimonas arenosa</name>
    <dbReference type="NCBI Taxonomy" id="2774145"/>
    <lineage>
        <taxon>Bacteria</taxon>
        <taxon>Pseudomonadati</taxon>
        <taxon>Pseudomonadota</taxon>
        <taxon>Gammaproteobacteria</taxon>
        <taxon>Lysobacterales</taxon>
        <taxon>Lysobacteraceae</taxon>
        <taxon>Pseudomarimonas</taxon>
    </lineage>
</organism>
<keyword evidence="5" id="KW-1133">Transmembrane helix</keyword>
<feature type="transmembrane region" description="Helical" evidence="5">
    <location>
        <begin position="90"/>
        <end position="114"/>
    </location>
</feature>
<name>A0AAW3ZVG0_9GAMM</name>
<dbReference type="RefSeq" id="WP_192031445.1">
    <property type="nucleotide sequence ID" value="NZ_JACYTR010000077.1"/>
</dbReference>
<evidence type="ECO:0000256" key="4">
    <source>
        <dbReference type="SAM" id="Coils"/>
    </source>
</evidence>
<comment type="caution">
    <text evidence="7">The sequence shown here is derived from an EMBL/GenBank/DDBJ whole genome shotgun (WGS) entry which is preliminary data.</text>
</comment>
<dbReference type="Pfam" id="PF02518">
    <property type="entry name" value="HATPase_c"/>
    <property type="match status" value="1"/>
</dbReference>
<dbReference type="PROSITE" id="PS50109">
    <property type="entry name" value="HIS_KIN"/>
    <property type="match status" value="1"/>
</dbReference>
<evidence type="ECO:0000259" key="6">
    <source>
        <dbReference type="PROSITE" id="PS50109"/>
    </source>
</evidence>
<feature type="coiled-coil region" evidence="4">
    <location>
        <begin position="172"/>
        <end position="199"/>
    </location>
</feature>
<dbReference type="GO" id="GO:0016020">
    <property type="term" value="C:membrane"/>
    <property type="evidence" value="ECO:0007669"/>
    <property type="project" value="InterPro"/>
</dbReference>
<dbReference type="SMART" id="SM00387">
    <property type="entry name" value="HATPase_c"/>
    <property type="match status" value="1"/>
</dbReference>
<gene>
    <name evidence="7" type="ORF">IFO71_19940</name>
</gene>
<dbReference type="InterPro" id="IPR036890">
    <property type="entry name" value="HATPase_C_sf"/>
</dbReference>
<evidence type="ECO:0000256" key="2">
    <source>
        <dbReference type="ARBA" id="ARBA00022777"/>
    </source>
</evidence>
<dbReference type="Gene3D" id="3.30.565.10">
    <property type="entry name" value="Histidine kinase-like ATPase, C-terminal domain"/>
    <property type="match status" value="1"/>
</dbReference>
<dbReference type="InterPro" id="IPR005467">
    <property type="entry name" value="His_kinase_dom"/>
</dbReference>